<protein>
    <submittedName>
        <fullName evidence="3">Alpha beta fold family protein</fullName>
    </submittedName>
</protein>
<evidence type="ECO:0000256" key="1">
    <source>
        <dbReference type="SAM" id="MobiDB-lite"/>
    </source>
</evidence>
<evidence type="ECO:0000313" key="3">
    <source>
        <dbReference type="EMBL" id="KOO20954.1"/>
    </source>
</evidence>
<comment type="caution">
    <text evidence="3">The sequence shown here is derived from an EMBL/GenBank/DDBJ whole genome shotgun (WGS) entry which is preliminary data.</text>
</comment>
<evidence type="ECO:0000259" key="2">
    <source>
        <dbReference type="Pfam" id="PF12697"/>
    </source>
</evidence>
<name>A0A0M0J340_9EUKA</name>
<reference evidence="4" key="1">
    <citation type="journal article" date="2015" name="PLoS Genet.">
        <title>Genome Sequence and Transcriptome Analyses of Chrysochromulina tobin: Metabolic Tools for Enhanced Algal Fitness in the Prominent Order Prymnesiales (Haptophyceae).</title>
        <authorList>
            <person name="Hovde B.T."/>
            <person name="Deodato C.R."/>
            <person name="Hunsperger H.M."/>
            <person name="Ryken S.A."/>
            <person name="Yost W."/>
            <person name="Jha R.K."/>
            <person name="Patterson J."/>
            <person name="Monnat R.J. Jr."/>
            <person name="Barlow S.B."/>
            <person name="Starkenburg S.R."/>
            <person name="Cattolico R.A."/>
        </authorList>
    </citation>
    <scope>NUCLEOTIDE SEQUENCE</scope>
    <source>
        <strain evidence="4">CCMP291</strain>
    </source>
</reference>
<accession>A0A0M0J340</accession>
<proteinExistence type="predicted"/>
<dbReference type="SUPFAM" id="SSF53474">
    <property type="entry name" value="alpha/beta-Hydrolases"/>
    <property type="match status" value="1"/>
</dbReference>
<dbReference type="Pfam" id="PF12697">
    <property type="entry name" value="Abhydrolase_6"/>
    <property type="match status" value="1"/>
</dbReference>
<dbReference type="Gene3D" id="3.40.50.1820">
    <property type="entry name" value="alpha/beta hydrolase"/>
    <property type="match status" value="1"/>
</dbReference>
<sequence length="275" mass="29563">MLASSKPYPTSSEARAASGENGRPLGAPEQVIGSASGQELLPRPVPLAHPVEGSVYNFYTWAEQLADFTSEVIGAEGGATLVANSIGTISALQAAIDRPELFRGVFVVNPNFRELHAAEQPGWLRPLAMPLIGAVQRTLRERGQPLFDLLANPSTVKTILKEPYHDDAQVTDELVDVLLAPLLSKGAADVVFDTLSYSAGPLPEPLLSDERLAAPVMVLFGEEDPWTPPARVRALERYRSVRGVIGLPGVGHCPHDEAPELVNPLIIDFVRRVAS</sequence>
<dbReference type="AlphaFoldDB" id="A0A0M0J340"/>
<keyword evidence="4" id="KW-1185">Reference proteome</keyword>
<dbReference type="Proteomes" id="UP000037460">
    <property type="component" value="Unassembled WGS sequence"/>
</dbReference>
<organism evidence="3 4">
    <name type="scientific">Chrysochromulina tobinii</name>
    <dbReference type="NCBI Taxonomy" id="1460289"/>
    <lineage>
        <taxon>Eukaryota</taxon>
        <taxon>Haptista</taxon>
        <taxon>Haptophyta</taxon>
        <taxon>Prymnesiophyceae</taxon>
        <taxon>Prymnesiales</taxon>
        <taxon>Chrysochromulinaceae</taxon>
        <taxon>Chrysochromulina</taxon>
    </lineage>
</organism>
<evidence type="ECO:0000313" key="4">
    <source>
        <dbReference type="Proteomes" id="UP000037460"/>
    </source>
</evidence>
<dbReference type="PANTHER" id="PTHR46438:SF12">
    <property type="entry name" value="ALPHA_BETA-HYDROLASES SUPERFAMILY PROTEIN"/>
    <property type="match status" value="1"/>
</dbReference>
<dbReference type="PANTHER" id="PTHR46438">
    <property type="entry name" value="ALPHA/BETA-HYDROLASES SUPERFAMILY PROTEIN"/>
    <property type="match status" value="1"/>
</dbReference>
<dbReference type="OrthoDB" id="408373at2759"/>
<gene>
    <name evidence="3" type="ORF">Ctob_000393</name>
</gene>
<feature type="region of interest" description="Disordered" evidence="1">
    <location>
        <begin position="1"/>
        <end position="30"/>
    </location>
</feature>
<dbReference type="InterPro" id="IPR029058">
    <property type="entry name" value="AB_hydrolase_fold"/>
</dbReference>
<dbReference type="EMBL" id="JWZX01003399">
    <property type="protein sequence ID" value="KOO20954.1"/>
    <property type="molecule type" value="Genomic_DNA"/>
</dbReference>
<feature type="domain" description="AB hydrolase-1" evidence="2">
    <location>
        <begin position="56"/>
        <end position="263"/>
    </location>
</feature>
<dbReference type="InterPro" id="IPR000073">
    <property type="entry name" value="AB_hydrolase_1"/>
</dbReference>